<evidence type="ECO:0000256" key="1">
    <source>
        <dbReference type="SAM" id="MobiDB-lite"/>
    </source>
</evidence>
<name>A0AAE1EVB8_PETCI</name>
<evidence type="ECO:0000313" key="3">
    <source>
        <dbReference type="EMBL" id="KAK3861903.1"/>
    </source>
</evidence>
<reference evidence="3" key="1">
    <citation type="submission" date="2023-10" db="EMBL/GenBank/DDBJ databases">
        <title>Genome assemblies of two species of porcelain crab, Petrolisthes cinctipes and Petrolisthes manimaculis (Anomura: Porcellanidae).</title>
        <authorList>
            <person name="Angst P."/>
        </authorList>
    </citation>
    <scope>NUCLEOTIDE SEQUENCE</scope>
    <source>
        <strain evidence="3">PB745_01</strain>
        <tissue evidence="3">Gill</tissue>
    </source>
</reference>
<keyword evidence="2" id="KW-0472">Membrane</keyword>
<proteinExistence type="predicted"/>
<comment type="caution">
    <text evidence="3">The sequence shown here is derived from an EMBL/GenBank/DDBJ whole genome shotgun (WGS) entry which is preliminary data.</text>
</comment>
<evidence type="ECO:0000256" key="2">
    <source>
        <dbReference type="SAM" id="Phobius"/>
    </source>
</evidence>
<dbReference type="AlphaFoldDB" id="A0AAE1EVB8"/>
<gene>
    <name evidence="3" type="ORF">Pcinc_032180</name>
</gene>
<protein>
    <submittedName>
        <fullName evidence="3">Uncharacterized protein</fullName>
    </submittedName>
</protein>
<dbReference type="EMBL" id="JAWQEG010004378">
    <property type="protein sequence ID" value="KAK3861903.1"/>
    <property type="molecule type" value="Genomic_DNA"/>
</dbReference>
<keyword evidence="4" id="KW-1185">Reference proteome</keyword>
<evidence type="ECO:0000313" key="4">
    <source>
        <dbReference type="Proteomes" id="UP001286313"/>
    </source>
</evidence>
<dbReference type="Proteomes" id="UP001286313">
    <property type="component" value="Unassembled WGS sequence"/>
</dbReference>
<sequence>MVPDTTLEEQHVEVVLGSLSFILDPWGEGGRDARTQTKAPNQDKCNDEGMEQKESSWDISGWTWVAVVSIMVLVAVLVGSYLIVLQYRNKATVAERCLKEKMEEGKDGTHETRLYDINNT</sequence>
<keyword evidence="2" id="KW-0812">Transmembrane</keyword>
<accession>A0AAE1EVB8</accession>
<keyword evidence="2" id="KW-1133">Transmembrane helix</keyword>
<feature type="region of interest" description="Disordered" evidence="1">
    <location>
        <begin position="30"/>
        <end position="52"/>
    </location>
</feature>
<feature type="transmembrane region" description="Helical" evidence="2">
    <location>
        <begin position="62"/>
        <end position="84"/>
    </location>
</feature>
<organism evidence="3 4">
    <name type="scientific">Petrolisthes cinctipes</name>
    <name type="common">Flat porcelain crab</name>
    <dbReference type="NCBI Taxonomy" id="88211"/>
    <lineage>
        <taxon>Eukaryota</taxon>
        <taxon>Metazoa</taxon>
        <taxon>Ecdysozoa</taxon>
        <taxon>Arthropoda</taxon>
        <taxon>Crustacea</taxon>
        <taxon>Multicrustacea</taxon>
        <taxon>Malacostraca</taxon>
        <taxon>Eumalacostraca</taxon>
        <taxon>Eucarida</taxon>
        <taxon>Decapoda</taxon>
        <taxon>Pleocyemata</taxon>
        <taxon>Anomura</taxon>
        <taxon>Galatheoidea</taxon>
        <taxon>Porcellanidae</taxon>
        <taxon>Petrolisthes</taxon>
    </lineage>
</organism>